<dbReference type="RefSeq" id="WP_202016433.1">
    <property type="nucleotide sequence ID" value="NZ_JAERRB010000019.1"/>
</dbReference>
<keyword evidence="2" id="KW-0732">Signal</keyword>
<feature type="chain" id="PRO_5047251805" evidence="2">
    <location>
        <begin position="37"/>
        <end position="856"/>
    </location>
</feature>
<feature type="domain" description="Heparinase II N-terminal" evidence="4">
    <location>
        <begin position="46"/>
        <end position="433"/>
    </location>
</feature>
<feature type="signal peptide" evidence="2">
    <location>
        <begin position="1"/>
        <end position="36"/>
    </location>
</feature>
<comment type="caution">
    <text evidence="5">The sequence shown here is derived from an EMBL/GenBank/DDBJ whole genome shotgun (WGS) entry which is preliminary data.</text>
</comment>
<dbReference type="Gene3D" id="1.50.10.100">
    <property type="entry name" value="Chondroitin AC/alginate lyase"/>
    <property type="match status" value="1"/>
</dbReference>
<protein>
    <submittedName>
        <fullName evidence="5">DUF4962 domain-containing protein</fullName>
    </submittedName>
</protein>
<dbReference type="Pfam" id="PF07940">
    <property type="entry name" value="Hepar_II_III_C"/>
    <property type="match status" value="1"/>
</dbReference>
<comment type="subcellular location">
    <subcellularLocation>
        <location evidence="1">Cell envelope</location>
    </subcellularLocation>
</comment>
<dbReference type="InterPro" id="IPR012480">
    <property type="entry name" value="Hepar_II_III_C"/>
</dbReference>
<proteinExistence type="predicted"/>
<name>A0ABS1L289_9BACT</name>
<accession>A0ABS1L289</accession>
<dbReference type="Pfam" id="PF16332">
    <property type="entry name" value="DUF4962"/>
    <property type="match status" value="1"/>
</dbReference>
<evidence type="ECO:0000259" key="4">
    <source>
        <dbReference type="Pfam" id="PF16332"/>
    </source>
</evidence>
<feature type="domain" description="Heparinase II/III-like C-terminal" evidence="3">
    <location>
        <begin position="521"/>
        <end position="715"/>
    </location>
</feature>
<dbReference type="InterPro" id="IPR032518">
    <property type="entry name" value="HepII_N"/>
</dbReference>
<keyword evidence="6" id="KW-1185">Reference proteome</keyword>
<reference evidence="5 6" key="1">
    <citation type="submission" date="2021-01" db="EMBL/GenBank/DDBJ databases">
        <title>Chryseolinea sp. Jin1 Genome sequencing and assembly.</title>
        <authorList>
            <person name="Kim I."/>
        </authorList>
    </citation>
    <scope>NUCLEOTIDE SEQUENCE [LARGE SCALE GENOMIC DNA]</scope>
    <source>
        <strain evidence="5 6">Jin1</strain>
    </source>
</reference>
<gene>
    <name evidence="5" type="ORF">JI741_31490</name>
</gene>
<dbReference type="EMBL" id="JAERRB010000019">
    <property type="protein sequence ID" value="MBL0745800.1"/>
    <property type="molecule type" value="Genomic_DNA"/>
</dbReference>
<dbReference type="Gene3D" id="2.60.40.10">
    <property type="entry name" value="Immunoglobulins"/>
    <property type="match status" value="1"/>
</dbReference>
<dbReference type="Gene3D" id="2.70.98.70">
    <property type="match status" value="1"/>
</dbReference>
<organism evidence="5 6">
    <name type="scientific">Chryseolinea lacunae</name>
    <dbReference type="NCBI Taxonomy" id="2801331"/>
    <lineage>
        <taxon>Bacteria</taxon>
        <taxon>Pseudomonadati</taxon>
        <taxon>Bacteroidota</taxon>
        <taxon>Cytophagia</taxon>
        <taxon>Cytophagales</taxon>
        <taxon>Fulvivirgaceae</taxon>
        <taxon>Chryseolinea</taxon>
    </lineage>
</organism>
<evidence type="ECO:0000313" key="5">
    <source>
        <dbReference type="EMBL" id="MBL0745800.1"/>
    </source>
</evidence>
<dbReference type="InterPro" id="IPR008929">
    <property type="entry name" value="Chondroitin_lyas"/>
</dbReference>
<dbReference type="Proteomes" id="UP000613030">
    <property type="component" value="Unassembled WGS sequence"/>
</dbReference>
<evidence type="ECO:0000259" key="3">
    <source>
        <dbReference type="Pfam" id="PF07940"/>
    </source>
</evidence>
<evidence type="ECO:0000256" key="2">
    <source>
        <dbReference type="SAM" id="SignalP"/>
    </source>
</evidence>
<evidence type="ECO:0000256" key="1">
    <source>
        <dbReference type="ARBA" id="ARBA00004196"/>
    </source>
</evidence>
<evidence type="ECO:0000313" key="6">
    <source>
        <dbReference type="Proteomes" id="UP000613030"/>
    </source>
</evidence>
<dbReference type="InterPro" id="IPR013783">
    <property type="entry name" value="Ig-like_fold"/>
</dbReference>
<sequence length="856" mass="96844">MNYRICHPNRRALQGFYLSSMTTAFLAICFSQLSLAQSSQQPSSTFYEEWRTTPSPANGTVPEMNPSPFLWPSERHWKGEEVWYQVYVSRDSVFKTRSTYVSEKLKYCFYNLHKPLAFGTWYWKYAILKDNQVVDSRGPFAFSVTKDAYVFTSPSFQEFLNAIKKTHPRVMNQGKDMTTIRKMAPHHPLYNTIVAEAHKAMASPIYEGPVSDKDPAKDKALSILTGKEVGRFTKILEGYVLSGDKDMLASLLKRMMVLLQWPTNDLLGSQVLTSLAMGYDALVNELSKPVKQQLLNVIENRLSVGLKNWQGDIETRQVENHFWQMEIAGNFIASLATVDELPVSKQMLEYTYGLFLARFPNLSTQQGGWAEGIGYFGVNKSAIVDMALLMKSVGGCDVFKMNWYKTLADYLFYFAPVDGRIQGFGDMHDRVGNGNVGHSMMLIVANENQDQRALYRLATLLKAKRPMGEAEDWYEKELSLIEPWYQIIHDVHLDLNTKNPPAMEQAKLFPGVGDAALHTDVLHSEHNTAVYFRSSPFGAKGHMHASQNCFNISRRGDPIFYSSGYYTTFADPHSLTSYRHTRAHNGILVNGMGQAFGHEGYGWIKRFINGTKISYVMGDATMAYKPVVDQQFLTLLAENGILATPQNGFGDARLRLFERHLILLRQDIVVIYDILEAEEPSQWAFLLHSPEKPALANQGLKLSTAKNDVRGTVLASTKIEGTLTDQFHSPPIDIRKKYKSLPNQYHIRFESVEKTKSMRFLAIFQLSDSGRAVPSVAMSNNQFLIGDIRLQAELNTQLPPSLTVITKGEQLYVNKDFSERSGFTYDPSISTLLLETDEGKKTVTKSRNQLPGQYKP</sequence>